<dbReference type="Proteomes" id="UP000473470">
    <property type="component" value="Unassembled WGS sequence"/>
</dbReference>
<feature type="transmembrane region" description="Helical" evidence="1">
    <location>
        <begin position="71"/>
        <end position="92"/>
    </location>
</feature>
<keyword evidence="3" id="KW-0012">Acyltransferase</keyword>
<dbReference type="PANTHER" id="PTHR23028">
    <property type="entry name" value="ACETYLTRANSFERASE"/>
    <property type="match status" value="1"/>
</dbReference>
<reference evidence="3 4" key="1">
    <citation type="submission" date="2019-09" db="EMBL/GenBank/DDBJ databases">
        <title>Draft genome sequences of 48 bacterial type strains from the CCUG.</title>
        <authorList>
            <person name="Tunovic T."/>
            <person name="Pineiro-Iglesias B."/>
            <person name="Unosson C."/>
            <person name="Inganas E."/>
            <person name="Ohlen M."/>
            <person name="Cardew S."/>
            <person name="Jensie-Markopoulos S."/>
            <person name="Salva-Serra F."/>
            <person name="Jaen-Luchoro D."/>
            <person name="Karlsson R."/>
            <person name="Svensson-Stadler L."/>
            <person name="Chun J."/>
            <person name="Moore E."/>
        </authorList>
    </citation>
    <scope>NUCLEOTIDE SEQUENCE [LARGE SCALE GENOMIC DNA]</scope>
    <source>
        <strain evidence="3 4">CCUG 65686</strain>
    </source>
</reference>
<gene>
    <name evidence="3" type="ORF">F7R25_10435</name>
</gene>
<dbReference type="RefSeq" id="WP_124516401.1">
    <property type="nucleotide sequence ID" value="NZ_CABVPM010000014.1"/>
</dbReference>
<dbReference type="EMBL" id="VZOK01000012">
    <property type="protein sequence ID" value="KAB0638886.1"/>
    <property type="molecule type" value="Genomic_DNA"/>
</dbReference>
<name>A0A6L3N028_9BURK</name>
<keyword evidence="1" id="KW-0472">Membrane</keyword>
<evidence type="ECO:0000256" key="1">
    <source>
        <dbReference type="SAM" id="Phobius"/>
    </source>
</evidence>
<sequence length="338" mass="37214">MKLGLGSWRFFLAFLVAISHLYAHMIDGPAAYAVWGFFVLSGYLMTLVLSTKYGLKPEGLRHYAFNRLLRIYPSFIVAGAIGIVTIVMLRHVGVDPAGLNPQFAFPKGPLEWVSNLLMFPFVTQQGLPVPVSAALFVEVWAYALLPLFARDKYAALLGLAVAFFANVQFGFDTASFVPRYCGFATGLMPFAAGAVVCHYRASLAKFAAPIPSIVVWCVHGLYWLVNDSWPWTYGLWVSVILSGWVVLSLAPRKTAGTDKILGDLSYPMYLLHTTVAAWLLPQFGFGRSFKFFALSFAMTIVVSWIMLKLVDYPLQRLKIGQSPAGRPGPAAPLSADRA</sequence>
<evidence type="ECO:0000313" key="3">
    <source>
        <dbReference type="EMBL" id="KAB0638886.1"/>
    </source>
</evidence>
<dbReference type="Pfam" id="PF01757">
    <property type="entry name" value="Acyl_transf_3"/>
    <property type="match status" value="1"/>
</dbReference>
<feature type="transmembrane region" description="Helical" evidence="1">
    <location>
        <begin position="153"/>
        <end position="171"/>
    </location>
</feature>
<evidence type="ECO:0000259" key="2">
    <source>
        <dbReference type="Pfam" id="PF01757"/>
    </source>
</evidence>
<feature type="transmembrane region" description="Helical" evidence="1">
    <location>
        <begin position="33"/>
        <end position="50"/>
    </location>
</feature>
<dbReference type="GO" id="GO:0016747">
    <property type="term" value="F:acyltransferase activity, transferring groups other than amino-acyl groups"/>
    <property type="evidence" value="ECO:0007669"/>
    <property type="project" value="InterPro"/>
</dbReference>
<dbReference type="InterPro" id="IPR002656">
    <property type="entry name" value="Acyl_transf_3_dom"/>
</dbReference>
<evidence type="ECO:0000313" key="4">
    <source>
        <dbReference type="Proteomes" id="UP000473470"/>
    </source>
</evidence>
<keyword evidence="1" id="KW-0812">Transmembrane</keyword>
<feature type="transmembrane region" description="Helical" evidence="1">
    <location>
        <begin position="112"/>
        <end position="141"/>
    </location>
</feature>
<comment type="caution">
    <text evidence="3">The sequence shown here is derived from an EMBL/GenBank/DDBJ whole genome shotgun (WGS) entry which is preliminary data.</text>
</comment>
<feature type="transmembrane region" description="Helical" evidence="1">
    <location>
        <begin position="177"/>
        <end position="199"/>
    </location>
</feature>
<feature type="domain" description="Acyltransferase 3" evidence="2">
    <location>
        <begin position="8"/>
        <end position="306"/>
    </location>
</feature>
<accession>A0A6L3N028</accession>
<protein>
    <submittedName>
        <fullName evidence="3">Acyltransferase</fullName>
    </submittedName>
</protein>
<feature type="transmembrane region" description="Helical" evidence="1">
    <location>
        <begin position="264"/>
        <end position="285"/>
    </location>
</feature>
<dbReference type="AlphaFoldDB" id="A0A6L3N028"/>
<feature type="transmembrane region" description="Helical" evidence="1">
    <location>
        <begin position="231"/>
        <end position="252"/>
    </location>
</feature>
<proteinExistence type="predicted"/>
<organism evidence="3 4">
    <name type="scientific">Burkholderia stagnalis</name>
    <dbReference type="NCBI Taxonomy" id="1503054"/>
    <lineage>
        <taxon>Bacteria</taxon>
        <taxon>Pseudomonadati</taxon>
        <taxon>Pseudomonadota</taxon>
        <taxon>Betaproteobacteria</taxon>
        <taxon>Burkholderiales</taxon>
        <taxon>Burkholderiaceae</taxon>
        <taxon>Burkholderia</taxon>
        <taxon>Burkholderia cepacia complex</taxon>
    </lineage>
</organism>
<keyword evidence="3" id="KW-0808">Transferase</keyword>
<feature type="transmembrane region" description="Helical" evidence="1">
    <location>
        <begin position="206"/>
        <end position="225"/>
    </location>
</feature>
<feature type="transmembrane region" description="Helical" evidence="1">
    <location>
        <begin position="291"/>
        <end position="310"/>
    </location>
</feature>
<dbReference type="InterPro" id="IPR050879">
    <property type="entry name" value="Acyltransferase_3"/>
</dbReference>
<keyword evidence="1" id="KW-1133">Transmembrane helix</keyword>